<dbReference type="EMBL" id="GISG01018027">
    <property type="protein sequence ID" value="MBA4617850.1"/>
    <property type="molecule type" value="Transcribed_RNA"/>
</dbReference>
<dbReference type="AlphaFoldDB" id="A0A7C8YH64"/>
<organism evidence="1">
    <name type="scientific">Opuntia streptacantha</name>
    <name type="common">Prickly pear cactus</name>
    <name type="synonym">Opuntia cardona</name>
    <dbReference type="NCBI Taxonomy" id="393608"/>
    <lineage>
        <taxon>Eukaryota</taxon>
        <taxon>Viridiplantae</taxon>
        <taxon>Streptophyta</taxon>
        <taxon>Embryophyta</taxon>
        <taxon>Tracheophyta</taxon>
        <taxon>Spermatophyta</taxon>
        <taxon>Magnoliopsida</taxon>
        <taxon>eudicotyledons</taxon>
        <taxon>Gunneridae</taxon>
        <taxon>Pentapetalae</taxon>
        <taxon>Caryophyllales</taxon>
        <taxon>Cactineae</taxon>
        <taxon>Cactaceae</taxon>
        <taxon>Opuntioideae</taxon>
        <taxon>Opuntia</taxon>
    </lineage>
</organism>
<protein>
    <submittedName>
        <fullName evidence="1">Uncharacterized protein</fullName>
    </submittedName>
</protein>
<accession>A0A7C8YH64</accession>
<proteinExistence type="predicted"/>
<evidence type="ECO:0000313" key="1">
    <source>
        <dbReference type="EMBL" id="MBA4617850.1"/>
    </source>
</evidence>
<reference evidence="1" key="1">
    <citation type="journal article" date="2013" name="J. Plant Res.">
        <title>Effect of fungi and light on seed germination of three Opuntia species from semiarid lands of central Mexico.</title>
        <authorList>
            <person name="Delgado-Sanchez P."/>
            <person name="Jimenez-Bremont J.F."/>
            <person name="Guerrero-Gonzalez Mde L."/>
            <person name="Flores J."/>
        </authorList>
    </citation>
    <scope>NUCLEOTIDE SEQUENCE</scope>
    <source>
        <tissue evidence="1">Cladode</tissue>
    </source>
</reference>
<sequence length="143" mass="16415">MRPMQYSRIAKRLASPQLLSRETCSEHENCTSRRGAKKPTVHIPENLYRKPINQDCVITPEFPSKTLHLHQDFAIHADNQAWVVGANSVAFNHEIVHWAIVAKLSPCEEEFLPINMLPFCNKNSHTRARDSISFLKSFFPHVP</sequence>
<reference evidence="1" key="2">
    <citation type="submission" date="2020-07" db="EMBL/GenBank/DDBJ databases">
        <authorList>
            <person name="Vera ALvarez R."/>
            <person name="Arias-Moreno D.M."/>
            <person name="Jimenez-Jacinto V."/>
            <person name="Jimenez-Bremont J.F."/>
            <person name="Swaminathan K."/>
            <person name="Moose S.P."/>
            <person name="Guerrero-Gonzalez M.L."/>
            <person name="Marino-Ramirez L."/>
            <person name="Landsman D."/>
            <person name="Rodriguez-Kessler M."/>
            <person name="Delgado-Sanchez P."/>
        </authorList>
    </citation>
    <scope>NUCLEOTIDE SEQUENCE</scope>
    <source>
        <tissue evidence="1">Cladode</tissue>
    </source>
</reference>
<name>A0A7C8YH64_OPUST</name>